<evidence type="ECO:0000313" key="2">
    <source>
        <dbReference type="Proteomes" id="UP000694545"/>
    </source>
</evidence>
<reference evidence="1" key="1">
    <citation type="submission" date="2025-08" db="UniProtKB">
        <authorList>
            <consortium name="Ensembl"/>
        </authorList>
    </citation>
    <scope>IDENTIFICATION</scope>
</reference>
<reference evidence="1" key="2">
    <citation type="submission" date="2025-09" db="UniProtKB">
        <authorList>
            <consortium name="Ensembl"/>
        </authorList>
    </citation>
    <scope>IDENTIFICATION</scope>
</reference>
<dbReference type="Ensembl" id="ENSVKKT00000011227.1">
    <property type="protein sequence ID" value="ENSVKKP00000010964.1"/>
    <property type="gene ID" value="ENSVKKG00000007694.1"/>
</dbReference>
<keyword evidence="2" id="KW-1185">Reference proteome</keyword>
<dbReference type="Proteomes" id="UP000694545">
    <property type="component" value="Unplaced"/>
</dbReference>
<evidence type="ECO:0000313" key="1">
    <source>
        <dbReference type="Ensembl" id="ENSVKKP00000010964.1"/>
    </source>
</evidence>
<organism evidence="1 2">
    <name type="scientific">Varanus komodoensis</name>
    <name type="common">Komodo dragon</name>
    <dbReference type="NCBI Taxonomy" id="61221"/>
    <lineage>
        <taxon>Eukaryota</taxon>
        <taxon>Metazoa</taxon>
        <taxon>Chordata</taxon>
        <taxon>Craniata</taxon>
        <taxon>Vertebrata</taxon>
        <taxon>Euteleostomi</taxon>
        <taxon>Lepidosauria</taxon>
        <taxon>Squamata</taxon>
        <taxon>Bifurcata</taxon>
        <taxon>Unidentata</taxon>
        <taxon>Episquamata</taxon>
        <taxon>Toxicofera</taxon>
        <taxon>Anguimorpha</taxon>
        <taxon>Paleoanguimorpha</taxon>
        <taxon>Varanoidea</taxon>
        <taxon>Varanidae</taxon>
        <taxon>Varanus</taxon>
    </lineage>
</organism>
<protein>
    <submittedName>
        <fullName evidence="1">Uncharacterized protein</fullName>
    </submittedName>
</protein>
<name>A0A8D2J8C8_VARKO</name>
<proteinExistence type="predicted"/>
<dbReference type="AlphaFoldDB" id="A0A8D2J8C8"/>
<accession>A0A8D2J8C8</accession>
<sequence>MLETPGLNPMSCKWIVIHTREIAFLLFHLLDWNPLGSQPSAAGREHGTTAKREEKSIFPANDQDWMQPSNRPILWFYYSR</sequence>